<organism evidence="1 2">
    <name type="scientific">Acetobacter orientalis</name>
    <dbReference type="NCBI Taxonomy" id="146474"/>
    <lineage>
        <taxon>Bacteria</taxon>
        <taxon>Pseudomonadati</taxon>
        <taxon>Pseudomonadota</taxon>
        <taxon>Alphaproteobacteria</taxon>
        <taxon>Acetobacterales</taxon>
        <taxon>Acetobacteraceae</taxon>
        <taxon>Acetobacter</taxon>
    </lineage>
</organism>
<sequence>MTPSALSVSNFCLTTKIKKKWSRLKMKQSFCSTALLSPSRSAALAAPVASGAVVFFPVFKTKAAVVFVGTSAVPPRFVFNPVWQGFA</sequence>
<protein>
    <submittedName>
        <fullName evidence="1">Uncharacterized protein</fullName>
    </submittedName>
</protein>
<dbReference type="AlphaFoldDB" id="A0A252A049"/>
<gene>
    <name evidence="1" type="ORF">HK12_08550</name>
</gene>
<name>A0A252A049_9PROT</name>
<reference evidence="1 2" key="1">
    <citation type="submission" date="2014-06" db="EMBL/GenBank/DDBJ databases">
        <authorList>
            <person name="Ju J."/>
            <person name="Zhang J."/>
        </authorList>
    </citation>
    <scope>NUCLEOTIDE SEQUENCE [LARGE SCALE GENOMIC DNA]</scope>
    <source>
        <strain evidence="1">DmW_045</strain>
    </source>
</reference>
<dbReference type="EMBL" id="JOMO01000033">
    <property type="protein sequence ID" value="OUI80455.1"/>
    <property type="molecule type" value="Genomic_DNA"/>
</dbReference>
<proteinExistence type="predicted"/>
<evidence type="ECO:0000313" key="2">
    <source>
        <dbReference type="Proteomes" id="UP000194639"/>
    </source>
</evidence>
<evidence type="ECO:0000313" key="1">
    <source>
        <dbReference type="EMBL" id="OUI80455.1"/>
    </source>
</evidence>
<comment type="caution">
    <text evidence="1">The sequence shown here is derived from an EMBL/GenBank/DDBJ whole genome shotgun (WGS) entry which is preliminary data.</text>
</comment>
<accession>A0A252A049</accession>
<dbReference type="Proteomes" id="UP000194639">
    <property type="component" value="Unassembled WGS sequence"/>
</dbReference>